<keyword evidence="3" id="KW-1185">Reference proteome</keyword>
<organism evidence="2 3">
    <name type="scientific">Alishewanella tabrizica</name>
    <dbReference type="NCBI Taxonomy" id="671278"/>
    <lineage>
        <taxon>Bacteria</taxon>
        <taxon>Pseudomonadati</taxon>
        <taxon>Pseudomonadota</taxon>
        <taxon>Gammaproteobacteria</taxon>
        <taxon>Alteromonadales</taxon>
        <taxon>Alteromonadaceae</taxon>
        <taxon>Alishewanella</taxon>
    </lineage>
</organism>
<dbReference type="RefSeq" id="WP_189483482.1">
    <property type="nucleotide sequence ID" value="NZ_BMYR01000010.1"/>
</dbReference>
<name>A0ABQ2WRD4_9ALTE</name>
<evidence type="ECO:0000313" key="3">
    <source>
        <dbReference type="Proteomes" id="UP000634667"/>
    </source>
</evidence>
<evidence type="ECO:0000313" key="2">
    <source>
        <dbReference type="EMBL" id="GGW67295.1"/>
    </source>
</evidence>
<keyword evidence="1" id="KW-0732">Signal</keyword>
<reference evidence="3" key="1">
    <citation type="journal article" date="2019" name="Int. J. Syst. Evol. Microbiol.">
        <title>The Global Catalogue of Microorganisms (GCM) 10K type strain sequencing project: providing services to taxonomists for standard genome sequencing and annotation.</title>
        <authorList>
            <consortium name="The Broad Institute Genomics Platform"/>
            <consortium name="The Broad Institute Genome Sequencing Center for Infectious Disease"/>
            <person name="Wu L."/>
            <person name="Ma J."/>
        </authorList>
    </citation>
    <scope>NUCLEOTIDE SEQUENCE [LARGE SCALE GENOMIC DNA]</scope>
    <source>
        <strain evidence="3">KCTC 23723</strain>
    </source>
</reference>
<comment type="caution">
    <text evidence="2">The sequence shown here is derived from an EMBL/GenBank/DDBJ whole genome shotgun (WGS) entry which is preliminary data.</text>
</comment>
<sequence length="232" mass="26344">MLRVIIFFLIIILAGCASTQNETLVSKKIGVLTPESHNNQFCYVYMGGTVLNNIAVKEELKPNFSDSFEKFVSNGITKSGNIPVSLGMLPANMISSYFERKAWDHSLTLTPDGRKFVQNLLESNQVDYIIVPWLYNLDDCMVSAKIGISDVDYDLNSNIQLHLLKAQDLQHIQSRQVNSLNSMREIHLPKDKSTPTTAEKLKLSQMLYIELEDDVFRLLEGDCCYFKRSDLP</sequence>
<protein>
    <recommendedName>
        <fullName evidence="4">Lipoprotein</fullName>
    </recommendedName>
</protein>
<evidence type="ECO:0000256" key="1">
    <source>
        <dbReference type="SAM" id="SignalP"/>
    </source>
</evidence>
<proteinExistence type="predicted"/>
<gene>
    <name evidence="2" type="ORF">GCM10008111_24130</name>
</gene>
<feature type="signal peptide" evidence="1">
    <location>
        <begin position="1"/>
        <end position="19"/>
    </location>
</feature>
<dbReference type="PROSITE" id="PS51257">
    <property type="entry name" value="PROKAR_LIPOPROTEIN"/>
    <property type="match status" value="1"/>
</dbReference>
<accession>A0ABQ2WRD4</accession>
<evidence type="ECO:0008006" key="4">
    <source>
        <dbReference type="Google" id="ProtNLM"/>
    </source>
</evidence>
<dbReference type="EMBL" id="BMYR01000010">
    <property type="protein sequence ID" value="GGW67295.1"/>
    <property type="molecule type" value="Genomic_DNA"/>
</dbReference>
<feature type="chain" id="PRO_5047281790" description="Lipoprotein" evidence="1">
    <location>
        <begin position="20"/>
        <end position="232"/>
    </location>
</feature>
<dbReference type="Proteomes" id="UP000634667">
    <property type="component" value="Unassembled WGS sequence"/>
</dbReference>